<name>A0A1I7EA90_9ENTR</name>
<sequence length="501" mass="58245">MLNSAANEAAKKTISSVYDFLVKKYELLDILKFKDHYLEYCEKNLNIKTLVSQDKCFHIDEIFVPIDLMASGTQTRQEVNNFTALDNDRAILIKGLAGQGKSTLLRKLLSNNAKRFSRLPVFYELKNYNGGTLELAISKSLSHFGVKISEYALKKLLSDSNVKIYLDAFDEVKPEFRNELIDEIKRFINSFNCHVICTSRPDTEIDTLSEFRTFSVCELTEEQIFGIIKMTASDQEKCDELCGALKRSPLHAKNDSILKSPILVVLFCLSYNLGENIPSTLSQFYSNIFDTVFYRHDNIKGKVYRERYWNDNRRIYRELFDCLCFVSLRDGLNGFNYEKLVHLVSTSLSYLNEENAIAEKIIKELLSITNLITEDGFNEYRFIHKSIQEFFAASFIISLPHNKKFSFYKKCFHDYSFYTTFNNSLFFLEELDYYNYFEYGFVPAVTDFLSLPSPCGKIDNYTIPTSICVVFLDKVYIRAKLNFFKTGNKESYEVEKNKLYI</sequence>
<dbReference type="Proteomes" id="UP000199187">
    <property type="component" value="Unassembled WGS sequence"/>
</dbReference>
<evidence type="ECO:0000259" key="1">
    <source>
        <dbReference type="Pfam" id="PF05729"/>
    </source>
</evidence>
<dbReference type="InterPro" id="IPR007111">
    <property type="entry name" value="NACHT_NTPase"/>
</dbReference>
<evidence type="ECO:0000313" key="2">
    <source>
        <dbReference type="EMBL" id="SFU20802.1"/>
    </source>
</evidence>
<dbReference type="InterPro" id="IPR027417">
    <property type="entry name" value="P-loop_NTPase"/>
</dbReference>
<dbReference type="Pfam" id="PF05729">
    <property type="entry name" value="NACHT"/>
    <property type="match status" value="1"/>
</dbReference>
<dbReference type="PANTHER" id="PTHR46312">
    <property type="entry name" value="NACHT DOMAIN-CONTAINING PROTEIN"/>
    <property type="match status" value="1"/>
</dbReference>
<dbReference type="PANTHER" id="PTHR46312:SF2">
    <property type="entry name" value="NUCLEOTIDE-BINDING OLIGOMERIZATION DOMAIN-CONTAINING PROTEIN 2-LIKE"/>
    <property type="match status" value="1"/>
</dbReference>
<evidence type="ECO:0000313" key="3">
    <source>
        <dbReference type="Proteomes" id="UP000199187"/>
    </source>
</evidence>
<dbReference type="Gene3D" id="3.40.50.300">
    <property type="entry name" value="P-loop containing nucleotide triphosphate hydrolases"/>
    <property type="match status" value="1"/>
</dbReference>
<feature type="domain" description="NACHT" evidence="1">
    <location>
        <begin position="89"/>
        <end position="229"/>
    </location>
</feature>
<dbReference type="AlphaFoldDB" id="A0A1I7EA90"/>
<dbReference type="SUPFAM" id="SSF52540">
    <property type="entry name" value="P-loop containing nucleoside triphosphate hydrolases"/>
    <property type="match status" value="1"/>
</dbReference>
<dbReference type="EMBL" id="FPAU01000013">
    <property type="protein sequence ID" value="SFU20802.1"/>
    <property type="molecule type" value="Genomic_DNA"/>
</dbReference>
<organism evidence="2 3">
    <name type="scientific">Kosakonia arachidis</name>
    <dbReference type="NCBI Taxonomy" id="551989"/>
    <lineage>
        <taxon>Bacteria</taxon>
        <taxon>Pseudomonadati</taxon>
        <taxon>Pseudomonadota</taxon>
        <taxon>Gammaproteobacteria</taxon>
        <taxon>Enterobacterales</taxon>
        <taxon>Enterobacteriaceae</taxon>
        <taxon>Kosakonia</taxon>
    </lineage>
</organism>
<accession>A0A1I7EA90</accession>
<gene>
    <name evidence="2" type="ORF">SAMN05192562_11358</name>
</gene>
<reference evidence="3" key="1">
    <citation type="submission" date="2016-10" db="EMBL/GenBank/DDBJ databases">
        <authorList>
            <person name="Varghese N."/>
            <person name="Submissions S."/>
        </authorList>
    </citation>
    <scope>NUCLEOTIDE SEQUENCE [LARGE SCALE GENOMIC DNA]</scope>
    <source>
        <strain evidence="3">Ah-143</strain>
    </source>
</reference>
<protein>
    <submittedName>
        <fullName evidence="2">NACHT domain-containing protein</fullName>
    </submittedName>
</protein>
<proteinExistence type="predicted"/>
<keyword evidence="3" id="KW-1185">Reference proteome</keyword>